<sequence length="209" mass="23719">MKRGKFFEWSLLAAVLVSVLVMVANAQSCFTHISESVLRLHVRADSDSSADQAVKLMVRDEVLKRTGGLLDGVTDRDEAAEILRENLALFEQTANETLAEHNMPYRARAVFDTEYFPTRQYGELTLPAGRYEALVVELGSAEGQNWWCVMFPTLCYTQDLVTADDGSLDYLRETLSEEEFDLVAGDAEVKTTYKFKLIEWLNDLKEQLF</sequence>
<accession>A0A926DDG7</accession>
<proteinExistence type="predicted"/>
<gene>
    <name evidence="1" type="primary">spoIIR</name>
    <name evidence="1" type="ORF">H8695_01145</name>
</gene>
<dbReference type="InterPro" id="IPR014202">
    <property type="entry name" value="Spore_II_R"/>
</dbReference>
<keyword evidence="2" id="KW-1185">Reference proteome</keyword>
<protein>
    <submittedName>
        <fullName evidence="1">Stage II sporulation protein R</fullName>
    </submittedName>
</protein>
<organism evidence="1 2">
    <name type="scientific">Feifania hominis</name>
    <dbReference type="NCBI Taxonomy" id="2763660"/>
    <lineage>
        <taxon>Bacteria</taxon>
        <taxon>Bacillati</taxon>
        <taxon>Bacillota</taxon>
        <taxon>Clostridia</taxon>
        <taxon>Eubacteriales</taxon>
        <taxon>Feifaniaceae</taxon>
        <taxon>Feifania</taxon>
    </lineage>
</organism>
<dbReference type="Proteomes" id="UP000620366">
    <property type="component" value="Unassembled WGS sequence"/>
</dbReference>
<dbReference type="RefSeq" id="WP_249298947.1">
    <property type="nucleotide sequence ID" value="NZ_JACRSP010000001.1"/>
</dbReference>
<evidence type="ECO:0000313" key="2">
    <source>
        <dbReference type="Proteomes" id="UP000620366"/>
    </source>
</evidence>
<name>A0A926DDG7_9FIRM</name>
<evidence type="ECO:0000313" key="1">
    <source>
        <dbReference type="EMBL" id="MBC8535304.1"/>
    </source>
</evidence>
<dbReference type="Pfam" id="PF09551">
    <property type="entry name" value="Spore_II_R"/>
    <property type="match status" value="1"/>
</dbReference>
<dbReference type="AlphaFoldDB" id="A0A926DDG7"/>
<dbReference type="NCBIfam" id="TIGR02837">
    <property type="entry name" value="spore_II_R"/>
    <property type="match status" value="1"/>
</dbReference>
<reference evidence="1" key="1">
    <citation type="submission" date="2020-08" db="EMBL/GenBank/DDBJ databases">
        <title>Genome public.</title>
        <authorList>
            <person name="Liu C."/>
            <person name="Sun Q."/>
        </authorList>
    </citation>
    <scope>NUCLEOTIDE SEQUENCE</scope>
    <source>
        <strain evidence="1">BX7</strain>
    </source>
</reference>
<dbReference type="EMBL" id="JACRSP010000001">
    <property type="protein sequence ID" value="MBC8535304.1"/>
    <property type="molecule type" value="Genomic_DNA"/>
</dbReference>
<comment type="caution">
    <text evidence="1">The sequence shown here is derived from an EMBL/GenBank/DDBJ whole genome shotgun (WGS) entry which is preliminary data.</text>
</comment>